<sequence length="242" mass="26943">MARHGAKGRRKFSKVLFWCHGTVQDITENTSHHQELEEVANWAGAKLIYRPRSSMFVDWLQSNLGCFDSCTLIIDPEEVPALIECCIQHGLQRSPAYPEQVIIFSKNGGSGKARPWYGPANAVPGCQEDLVSEVAELYQILSPTWACRAHDSSETTCSTCSSDPGETAGTMCGHSSEHYKPHAKTKPNSPFSGASFVGEVQVRQQREKQEDTLDRWNLLMMASSQTQMERLLSEAAPAFYED</sequence>
<keyword evidence="2" id="KW-1185">Reference proteome</keyword>
<evidence type="ECO:0000313" key="1">
    <source>
        <dbReference type="EMBL" id="CAE8594974.1"/>
    </source>
</evidence>
<accession>A0A813DZE8</accession>
<dbReference type="EMBL" id="CAJNNV010007465">
    <property type="protein sequence ID" value="CAE8594974.1"/>
    <property type="molecule type" value="Genomic_DNA"/>
</dbReference>
<protein>
    <submittedName>
        <fullName evidence="1">Uncharacterized protein</fullName>
    </submittedName>
</protein>
<dbReference type="Proteomes" id="UP000654075">
    <property type="component" value="Unassembled WGS sequence"/>
</dbReference>
<reference evidence="1" key="1">
    <citation type="submission" date="2021-02" db="EMBL/GenBank/DDBJ databases">
        <authorList>
            <person name="Dougan E. K."/>
            <person name="Rhodes N."/>
            <person name="Thang M."/>
            <person name="Chan C."/>
        </authorList>
    </citation>
    <scope>NUCLEOTIDE SEQUENCE</scope>
</reference>
<organism evidence="1 2">
    <name type="scientific">Polarella glacialis</name>
    <name type="common">Dinoflagellate</name>
    <dbReference type="NCBI Taxonomy" id="89957"/>
    <lineage>
        <taxon>Eukaryota</taxon>
        <taxon>Sar</taxon>
        <taxon>Alveolata</taxon>
        <taxon>Dinophyceae</taxon>
        <taxon>Suessiales</taxon>
        <taxon>Suessiaceae</taxon>
        <taxon>Polarella</taxon>
    </lineage>
</organism>
<gene>
    <name evidence="1" type="ORF">PGLA1383_LOCUS13496</name>
</gene>
<dbReference type="AlphaFoldDB" id="A0A813DZE8"/>
<evidence type="ECO:0000313" key="2">
    <source>
        <dbReference type="Proteomes" id="UP000654075"/>
    </source>
</evidence>
<name>A0A813DZE8_POLGL</name>
<comment type="caution">
    <text evidence="1">The sequence shown here is derived from an EMBL/GenBank/DDBJ whole genome shotgun (WGS) entry which is preliminary data.</text>
</comment>
<proteinExistence type="predicted"/>